<comment type="caution">
    <text evidence="5">The sequence shown here is derived from an EMBL/GenBank/DDBJ whole genome shotgun (WGS) entry which is preliminary data.</text>
</comment>
<keyword evidence="3" id="KW-0949">S-adenosyl-L-methionine</keyword>
<dbReference type="AlphaFoldDB" id="A0A250X7B0"/>
<dbReference type="GO" id="GO:0032259">
    <property type="term" value="P:methylation"/>
    <property type="evidence" value="ECO:0007669"/>
    <property type="project" value="UniProtKB-KW"/>
</dbReference>
<dbReference type="PANTHER" id="PTHR10509">
    <property type="entry name" value="O-METHYLTRANSFERASE-RELATED"/>
    <property type="match status" value="1"/>
</dbReference>
<dbReference type="OrthoDB" id="10251242at2759"/>
<organism evidence="5 6">
    <name type="scientific">Chlamydomonas eustigma</name>
    <dbReference type="NCBI Taxonomy" id="1157962"/>
    <lineage>
        <taxon>Eukaryota</taxon>
        <taxon>Viridiplantae</taxon>
        <taxon>Chlorophyta</taxon>
        <taxon>core chlorophytes</taxon>
        <taxon>Chlorophyceae</taxon>
        <taxon>CS clade</taxon>
        <taxon>Chlamydomonadales</taxon>
        <taxon>Chlamydomonadaceae</taxon>
        <taxon>Chlamydomonas</taxon>
    </lineage>
</organism>
<evidence type="ECO:0008006" key="7">
    <source>
        <dbReference type="Google" id="ProtNLM"/>
    </source>
</evidence>
<dbReference type="GO" id="GO:0008757">
    <property type="term" value="F:S-adenosylmethionine-dependent methyltransferase activity"/>
    <property type="evidence" value="ECO:0007669"/>
    <property type="project" value="TreeGrafter"/>
</dbReference>
<dbReference type="EMBL" id="BEGY01000037">
    <property type="protein sequence ID" value="GAX78968.1"/>
    <property type="molecule type" value="Genomic_DNA"/>
</dbReference>
<dbReference type="CDD" id="cd02440">
    <property type="entry name" value="AdoMet_MTases"/>
    <property type="match status" value="1"/>
</dbReference>
<evidence type="ECO:0000256" key="4">
    <source>
        <dbReference type="ARBA" id="ARBA00023453"/>
    </source>
</evidence>
<accession>A0A250X7B0</accession>
<dbReference type="InterPro" id="IPR029063">
    <property type="entry name" value="SAM-dependent_MTases_sf"/>
</dbReference>
<dbReference type="Proteomes" id="UP000232323">
    <property type="component" value="Unassembled WGS sequence"/>
</dbReference>
<keyword evidence="2" id="KW-0808">Transferase</keyword>
<dbReference type="InterPro" id="IPR002935">
    <property type="entry name" value="SAM_O-MeTrfase"/>
</dbReference>
<dbReference type="PANTHER" id="PTHR10509:SF14">
    <property type="entry name" value="CAFFEOYL-COA O-METHYLTRANSFERASE 3-RELATED"/>
    <property type="match status" value="1"/>
</dbReference>
<keyword evidence="1" id="KW-0489">Methyltransferase</keyword>
<evidence type="ECO:0000313" key="6">
    <source>
        <dbReference type="Proteomes" id="UP000232323"/>
    </source>
</evidence>
<dbReference type="PROSITE" id="PS51682">
    <property type="entry name" value="SAM_OMT_I"/>
    <property type="match status" value="1"/>
</dbReference>
<dbReference type="GO" id="GO:0008171">
    <property type="term" value="F:O-methyltransferase activity"/>
    <property type="evidence" value="ECO:0007669"/>
    <property type="project" value="InterPro"/>
</dbReference>
<dbReference type="Gene3D" id="3.40.50.150">
    <property type="entry name" value="Vaccinia Virus protein VP39"/>
    <property type="match status" value="1"/>
</dbReference>
<dbReference type="Pfam" id="PF01596">
    <property type="entry name" value="Methyltransf_3"/>
    <property type="match status" value="1"/>
</dbReference>
<proteinExistence type="inferred from homology"/>
<evidence type="ECO:0000256" key="3">
    <source>
        <dbReference type="ARBA" id="ARBA00022691"/>
    </source>
</evidence>
<evidence type="ECO:0000256" key="2">
    <source>
        <dbReference type="ARBA" id="ARBA00022679"/>
    </source>
</evidence>
<sequence>MHPLSLHIFPTRVLGHTLKPSAETFKVNYYSGHYRALKDFGICRGSRQPNEVGLSSTLSLKVPASMNMTTELYTYLLEHTREPQVLQDLRDETAAMNGSHMQITRDQGQFMSMLVKLTGTKRAVELGVYTGYSSLVVAMALPEDGKLYAIDKDERSMAVARKYWQLSGVNNKVVERLGNAQGELKQLLEEFGQGSFDMGFIDADKRVYHLYYELMLKLMKPGGIIVVDNVLFYGKVVKPEAGDKAAAALAEFNKVLFTDERIDLSIIPVGDGMALCRKR</sequence>
<keyword evidence="6" id="KW-1185">Reference proteome</keyword>
<comment type="similarity">
    <text evidence="4">Belongs to the class I-like SAM-binding methyltransferase superfamily. Cation-dependent O-methyltransferase family.</text>
</comment>
<name>A0A250X7B0_9CHLO</name>
<reference evidence="5 6" key="1">
    <citation type="submission" date="2017-08" db="EMBL/GenBank/DDBJ databases">
        <title>Acidophilic green algal genome provides insights into adaptation to an acidic environment.</title>
        <authorList>
            <person name="Hirooka S."/>
            <person name="Hirose Y."/>
            <person name="Kanesaki Y."/>
            <person name="Higuchi S."/>
            <person name="Fujiwara T."/>
            <person name="Onuma R."/>
            <person name="Era A."/>
            <person name="Ohbayashi R."/>
            <person name="Uzuka A."/>
            <person name="Nozaki H."/>
            <person name="Yoshikawa H."/>
            <person name="Miyagishima S.Y."/>
        </authorList>
    </citation>
    <scope>NUCLEOTIDE SEQUENCE [LARGE SCALE GENOMIC DNA]</scope>
    <source>
        <strain evidence="5 6">NIES-2499</strain>
    </source>
</reference>
<evidence type="ECO:0000256" key="1">
    <source>
        <dbReference type="ARBA" id="ARBA00022603"/>
    </source>
</evidence>
<evidence type="ECO:0000313" key="5">
    <source>
        <dbReference type="EMBL" id="GAX78968.1"/>
    </source>
</evidence>
<dbReference type="InterPro" id="IPR050362">
    <property type="entry name" value="Cation-dep_OMT"/>
</dbReference>
<gene>
    <name evidence="5" type="ORF">CEUSTIGMA_g6408.t1</name>
</gene>
<dbReference type="STRING" id="1157962.A0A250X7B0"/>
<dbReference type="SUPFAM" id="SSF53335">
    <property type="entry name" value="S-adenosyl-L-methionine-dependent methyltransferases"/>
    <property type="match status" value="1"/>
</dbReference>
<protein>
    <recommendedName>
        <fullName evidence="7">Caffeoyl-CoA O-methyltransferase</fullName>
    </recommendedName>
</protein>